<organism evidence="4 5">
    <name type="scientific">Streptacidiphilus cavernicola</name>
    <dbReference type="NCBI Taxonomy" id="3342716"/>
    <lineage>
        <taxon>Bacteria</taxon>
        <taxon>Bacillati</taxon>
        <taxon>Actinomycetota</taxon>
        <taxon>Actinomycetes</taxon>
        <taxon>Kitasatosporales</taxon>
        <taxon>Streptomycetaceae</taxon>
        <taxon>Streptacidiphilus</taxon>
    </lineage>
</organism>
<keyword evidence="5" id="KW-1185">Reference proteome</keyword>
<feature type="region of interest" description="Disordered" evidence="3">
    <location>
        <begin position="127"/>
        <end position="184"/>
    </location>
</feature>
<keyword evidence="1 2" id="KW-0238">DNA-binding</keyword>
<dbReference type="InterPro" id="IPR012340">
    <property type="entry name" value="NA-bd_OB-fold"/>
</dbReference>
<evidence type="ECO:0000313" key="5">
    <source>
        <dbReference type="Proteomes" id="UP001592528"/>
    </source>
</evidence>
<dbReference type="Gene3D" id="2.40.50.140">
    <property type="entry name" value="Nucleic acid-binding proteins"/>
    <property type="match status" value="1"/>
</dbReference>
<dbReference type="Proteomes" id="UP001592528">
    <property type="component" value="Unassembled WGS sequence"/>
</dbReference>
<gene>
    <name evidence="4" type="ORF">ACEZDJ_01195</name>
</gene>
<reference evidence="4 5" key="1">
    <citation type="submission" date="2024-09" db="EMBL/GenBank/DDBJ databases">
        <authorList>
            <person name="Lee S.D."/>
        </authorList>
    </citation>
    <scope>NUCLEOTIDE SEQUENCE [LARGE SCALE GENOMIC DNA]</scope>
    <source>
        <strain evidence="4 5">N1-5</strain>
    </source>
</reference>
<dbReference type="SUPFAM" id="SSF50249">
    <property type="entry name" value="Nucleic acid-binding proteins"/>
    <property type="match status" value="1"/>
</dbReference>
<evidence type="ECO:0000256" key="1">
    <source>
        <dbReference type="ARBA" id="ARBA00023125"/>
    </source>
</evidence>
<dbReference type="GO" id="GO:0003677">
    <property type="term" value="F:DNA binding"/>
    <property type="evidence" value="ECO:0007669"/>
    <property type="project" value="UniProtKB-KW"/>
</dbReference>
<dbReference type="CDD" id="cd04496">
    <property type="entry name" value="SSB_OBF"/>
    <property type="match status" value="1"/>
</dbReference>
<protein>
    <submittedName>
        <fullName evidence="4">Single-stranded DNA-binding protein</fullName>
    </submittedName>
</protein>
<comment type="caution">
    <text evidence="4">The sequence shown here is derived from an EMBL/GenBank/DDBJ whole genome shotgun (WGS) entry which is preliminary data.</text>
</comment>
<accession>A0ABV6UEM3</accession>
<dbReference type="PROSITE" id="PS50935">
    <property type="entry name" value="SSB"/>
    <property type="match status" value="1"/>
</dbReference>
<name>A0ABV6UEM3_9ACTN</name>
<evidence type="ECO:0000256" key="3">
    <source>
        <dbReference type="SAM" id="MobiDB-lite"/>
    </source>
</evidence>
<dbReference type="EMBL" id="JBHEZZ010000001">
    <property type="protein sequence ID" value="MFC1399905.1"/>
    <property type="molecule type" value="Genomic_DNA"/>
</dbReference>
<dbReference type="InterPro" id="IPR000424">
    <property type="entry name" value="Primosome_PriB/ssb"/>
</dbReference>
<evidence type="ECO:0000256" key="2">
    <source>
        <dbReference type="PROSITE-ProRule" id="PRU00252"/>
    </source>
</evidence>
<proteinExistence type="predicted"/>
<evidence type="ECO:0000313" key="4">
    <source>
        <dbReference type="EMBL" id="MFC1399905.1"/>
    </source>
</evidence>
<feature type="compositionally biased region" description="Low complexity" evidence="3">
    <location>
        <begin position="151"/>
        <end position="169"/>
    </location>
</feature>
<dbReference type="RefSeq" id="WP_084713598.1">
    <property type="nucleotide sequence ID" value="NZ_JBHEZZ010000001.1"/>
</dbReference>
<sequence>MNSTLVTVVGHVASEVRYATTASGVPVASFRLAATDRRFDKQREVWVDGDTSFYTVWSWRWLAENVLASVGRGDPLLVTGRMRVREWDNGEGKPRGYAAEIEATAIGHDLSRGTSAFRRAVRGRPELVAKASTRTTEPVEDAPGAGITADPRPTAAAPSNTATATASAPVLVGAAPPGSGERGV</sequence>
<dbReference type="Pfam" id="PF00436">
    <property type="entry name" value="SSB"/>
    <property type="match status" value="1"/>
</dbReference>